<comment type="caution">
    <text evidence="10">The sequence shown here is derived from an EMBL/GenBank/DDBJ whole genome shotgun (WGS) entry which is preliminary data.</text>
</comment>
<keyword evidence="5 7" id="KW-1133">Transmembrane helix</keyword>
<keyword evidence="11" id="KW-1185">Reference proteome</keyword>
<comment type="subcellular location">
    <subcellularLocation>
        <location evidence="1 7">Cell membrane</location>
        <topology evidence="1 7">Multi-pass membrane protein</topology>
    </subcellularLocation>
</comment>
<feature type="compositionally biased region" description="Low complexity" evidence="8">
    <location>
        <begin position="1"/>
        <end position="19"/>
    </location>
</feature>
<feature type="transmembrane region" description="Helical" evidence="7">
    <location>
        <begin position="230"/>
        <end position="255"/>
    </location>
</feature>
<feature type="transmembrane region" description="Helical" evidence="7">
    <location>
        <begin position="122"/>
        <end position="146"/>
    </location>
</feature>
<evidence type="ECO:0000313" key="11">
    <source>
        <dbReference type="Proteomes" id="UP001551482"/>
    </source>
</evidence>
<keyword evidence="6 7" id="KW-0472">Membrane</keyword>
<keyword evidence="3" id="KW-1003">Cell membrane</keyword>
<name>A0ABV3D9J3_9ACTN</name>
<sequence>MTAGAEGAPAGGAKATATGVGTGPEPGSGGPEPGGTGGIKRGVASRIVARTGGGAVAVGLVLVALFWLMPTFGLLVSSLRPPKETSTSGWWKVFSEPGQITWTNYDKLLSNDDMMRAFFNTIWITVPSTLLVILIGSLAAYAFAWLEFPGRDWLFLIVVGLLVVPVQVALIPISKLYGETNLFGTIFGVVLFHVAFGLPFAVFLLRNYFAGIPKDLLEAARMDGGTDLTIFFRVILPLGLPAIASLGIFQFLWVWNDMLIALIYADTDSAPLTVALQSQTRAFGANIDVLAPGAFLSLIVPLMVFFAFQRYFVQGVMAGAVK</sequence>
<dbReference type="InterPro" id="IPR000515">
    <property type="entry name" value="MetI-like"/>
</dbReference>
<dbReference type="RefSeq" id="WP_358348165.1">
    <property type="nucleotide sequence ID" value="NZ_JBEZFP010000004.1"/>
</dbReference>
<evidence type="ECO:0000256" key="2">
    <source>
        <dbReference type="ARBA" id="ARBA00022448"/>
    </source>
</evidence>
<dbReference type="Pfam" id="PF00528">
    <property type="entry name" value="BPD_transp_1"/>
    <property type="match status" value="1"/>
</dbReference>
<accession>A0ABV3D9J3</accession>
<evidence type="ECO:0000259" key="9">
    <source>
        <dbReference type="PROSITE" id="PS50928"/>
    </source>
</evidence>
<evidence type="ECO:0000256" key="4">
    <source>
        <dbReference type="ARBA" id="ARBA00022692"/>
    </source>
</evidence>
<reference evidence="10 11" key="1">
    <citation type="submission" date="2024-06" db="EMBL/GenBank/DDBJ databases">
        <title>The Natural Products Discovery Center: Release of the First 8490 Sequenced Strains for Exploring Actinobacteria Biosynthetic Diversity.</title>
        <authorList>
            <person name="Kalkreuter E."/>
            <person name="Kautsar S.A."/>
            <person name="Yang D."/>
            <person name="Bader C.D."/>
            <person name="Teijaro C.N."/>
            <person name="Fluegel L."/>
            <person name="Davis C.M."/>
            <person name="Simpson J.R."/>
            <person name="Lauterbach L."/>
            <person name="Steele A.D."/>
            <person name="Gui C."/>
            <person name="Meng S."/>
            <person name="Li G."/>
            <person name="Viehrig K."/>
            <person name="Ye F."/>
            <person name="Su P."/>
            <person name="Kiefer A.F."/>
            <person name="Nichols A."/>
            <person name="Cepeda A.J."/>
            <person name="Yan W."/>
            <person name="Fan B."/>
            <person name="Jiang Y."/>
            <person name="Adhikari A."/>
            <person name="Zheng C.-J."/>
            <person name="Schuster L."/>
            <person name="Cowan T.M."/>
            <person name="Smanski M.J."/>
            <person name="Chevrette M.G."/>
            <person name="De Carvalho L.P.S."/>
            <person name="Shen B."/>
        </authorList>
    </citation>
    <scope>NUCLEOTIDE SEQUENCE [LARGE SCALE GENOMIC DNA]</scope>
    <source>
        <strain evidence="10 11">NPDC048946</strain>
    </source>
</reference>
<protein>
    <submittedName>
        <fullName evidence="10">Carbohydrate ABC transporter permease</fullName>
    </submittedName>
</protein>
<dbReference type="Gene3D" id="1.10.3720.10">
    <property type="entry name" value="MetI-like"/>
    <property type="match status" value="1"/>
</dbReference>
<evidence type="ECO:0000256" key="7">
    <source>
        <dbReference type="RuleBase" id="RU363032"/>
    </source>
</evidence>
<feature type="region of interest" description="Disordered" evidence="8">
    <location>
        <begin position="1"/>
        <end position="37"/>
    </location>
</feature>
<evidence type="ECO:0000256" key="5">
    <source>
        <dbReference type="ARBA" id="ARBA00022989"/>
    </source>
</evidence>
<evidence type="ECO:0000313" key="10">
    <source>
        <dbReference type="EMBL" id="MEU8132404.1"/>
    </source>
</evidence>
<feature type="domain" description="ABC transmembrane type-1" evidence="9">
    <location>
        <begin position="118"/>
        <end position="308"/>
    </location>
</feature>
<dbReference type="SUPFAM" id="SSF161098">
    <property type="entry name" value="MetI-like"/>
    <property type="match status" value="1"/>
</dbReference>
<keyword evidence="4 7" id="KW-0812">Transmembrane</keyword>
<feature type="transmembrane region" description="Helical" evidence="7">
    <location>
        <begin position="289"/>
        <end position="308"/>
    </location>
</feature>
<dbReference type="PANTHER" id="PTHR43744:SF4">
    <property type="entry name" value="OSMOPROTECTIVE COMPOUNDS UPTAKE PERMEASE PROTEIN GGTD"/>
    <property type="match status" value="1"/>
</dbReference>
<proteinExistence type="inferred from homology"/>
<evidence type="ECO:0000256" key="6">
    <source>
        <dbReference type="ARBA" id="ARBA00023136"/>
    </source>
</evidence>
<dbReference type="PROSITE" id="PS50928">
    <property type="entry name" value="ABC_TM1"/>
    <property type="match status" value="1"/>
</dbReference>
<feature type="transmembrane region" description="Helical" evidence="7">
    <location>
        <begin position="47"/>
        <end position="69"/>
    </location>
</feature>
<dbReference type="CDD" id="cd06261">
    <property type="entry name" value="TM_PBP2"/>
    <property type="match status" value="1"/>
</dbReference>
<dbReference type="PANTHER" id="PTHR43744">
    <property type="entry name" value="ABC TRANSPORTER PERMEASE PROTEIN MG189-RELATED-RELATED"/>
    <property type="match status" value="1"/>
</dbReference>
<evidence type="ECO:0000256" key="1">
    <source>
        <dbReference type="ARBA" id="ARBA00004651"/>
    </source>
</evidence>
<dbReference type="EMBL" id="JBEZFP010000004">
    <property type="protein sequence ID" value="MEU8132404.1"/>
    <property type="molecule type" value="Genomic_DNA"/>
</dbReference>
<gene>
    <name evidence="10" type="ORF">AB0C36_02740</name>
</gene>
<dbReference type="InterPro" id="IPR035906">
    <property type="entry name" value="MetI-like_sf"/>
</dbReference>
<keyword evidence="2 7" id="KW-0813">Transport</keyword>
<evidence type="ECO:0000256" key="8">
    <source>
        <dbReference type="SAM" id="MobiDB-lite"/>
    </source>
</evidence>
<feature type="transmembrane region" description="Helical" evidence="7">
    <location>
        <begin position="153"/>
        <end position="173"/>
    </location>
</feature>
<evidence type="ECO:0000256" key="3">
    <source>
        <dbReference type="ARBA" id="ARBA00022475"/>
    </source>
</evidence>
<dbReference type="Proteomes" id="UP001551482">
    <property type="component" value="Unassembled WGS sequence"/>
</dbReference>
<feature type="compositionally biased region" description="Gly residues" evidence="8">
    <location>
        <begin position="20"/>
        <end position="37"/>
    </location>
</feature>
<comment type="similarity">
    <text evidence="7">Belongs to the binding-protein-dependent transport system permease family.</text>
</comment>
<feature type="transmembrane region" description="Helical" evidence="7">
    <location>
        <begin position="185"/>
        <end position="209"/>
    </location>
</feature>
<organism evidence="10 11">
    <name type="scientific">Streptodolium elevatio</name>
    <dbReference type="NCBI Taxonomy" id="3157996"/>
    <lineage>
        <taxon>Bacteria</taxon>
        <taxon>Bacillati</taxon>
        <taxon>Actinomycetota</taxon>
        <taxon>Actinomycetes</taxon>
        <taxon>Kitasatosporales</taxon>
        <taxon>Streptomycetaceae</taxon>
        <taxon>Streptodolium</taxon>
    </lineage>
</organism>